<proteinExistence type="inferred from homology"/>
<accession>A0A2W5RHC6</accession>
<evidence type="ECO:0000256" key="4">
    <source>
        <dbReference type="ARBA" id="ARBA00023263"/>
    </source>
</evidence>
<dbReference type="InterPro" id="IPR000259">
    <property type="entry name" value="Adhesion_dom_fimbrial"/>
</dbReference>
<gene>
    <name evidence="7" type="ORF">DI542_14725</name>
</gene>
<dbReference type="GO" id="GO:0043709">
    <property type="term" value="P:cell adhesion involved in single-species biofilm formation"/>
    <property type="evidence" value="ECO:0007669"/>
    <property type="project" value="TreeGrafter"/>
</dbReference>
<dbReference type="InterPro" id="IPR036937">
    <property type="entry name" value="Adhesion_dom_fimbrial_sf"/>
</dbReference>
<comment type="subcellular location">
    <subcellularLocation>
        <location evidence="1">Fimbrium</location>
    </subcellularLocation>
</comment>
<evidence type="ECO:0000256" key="2">
    <source>
        <dbReference type="ARBA" id="ARBA00006671"/>
    </source>
</evidence>
<protein>
    <recommendedName>
        <fullName evidence="6">Fimbrial-type adhesion domain-containing protein</fullName>
    </recommendedName>
</protein>
<name>A0A2W5RHC6_ACIJO</name>
<dbReference type="PANTHER" id="PTHR33420">
    <property type="entry name" value="FIMBRIAL SUBUNIT ELFA-RELATED"/>
    <property type="match status" value="1"/>
</dbReference>
<dbReference type="GO" id="GO:0009289">
    <property type="term" value="C:pilus"/>
    <property type="evidence" value="ECO:0007669"/>
    <property type="project" value="UniProtKB-SubCell"/>
</dbReference>
<feature type="signal peptide" evidence="5">
    <location>
        <begin position="1"/>
        <end position="21"/>
    </location>
</feature>
<dbReference type="Proteomes" id="UP000249282">
    <property type="component" value="Unassembled WGS sequence"/>
</dbReference>
<evidence type="ECO:0000313" key="8">
    <source>
        <dbReference type="Proteomes" id="UP000249282"/>
    </source>
</evidence>
<evidence type="ECO:0000313" key="7">
    <source>
        <dbReference type="EMBL" id="PZQ86245.1"/>
    </source>
</evidence>
<evidence type="ECO:0000256" key="1">
    <source>
        <dbReference type="ARBA" id="ARBA00004561"/>
    </source>
</evidence>
<reference evidence="7 8" key="1">
    <citation type="submission" date="2017-11" db="EMBL/GenBank/DDBJ databases">
        <title>Infants hospitalized years apart are colonized by the same room-sourced microbial strains.</title>
        <authorList>
            <person name="Brooks B."/>
            <person name="Olm M.R."/>
            <person name="Firek B.A."/>
            <person name="Baker R."/>
            <person name="Thomas B.C."/>
            <person name="Morowitz M.J."/>
            <person name="Banfield J.F."/>
        </authorList>
    </citation>
    <scope>NUCLEOTIDE SEQUENCE [LARGE SCALE GENOMIC DNA]</scope>
    <source>
        <strain evidence="7">S2_003_000_R3_20</strain>
    </source>
</reference>
<comment type="similarity">
    <text evidence="2">Belongs to the fimbrial protein family.</text>
</comment>
<dbReference type="AlphaFoldDB" id="A0A2W5RHC6"/>
<keyword evidence="3 5" id="KW-0732">Signal</keyword>
<sequence>MYKKIALGLLCLLAFASKTYADCFARTNPVNFTANLTKAHSDNAYLQLVSQTIAASSAQPIDSCNIGNGPSTFTMNGVTDLMTNSTISKGGYTYYQIPTTNITPSAASANIKVYIAFSVKDNQNTADEYWVNSSTNSYELFNGYSDTRGLRLQNISLLVTGLGNTAGTYTISNLKLGDFSASDINRIGWRWRGATAVTSIRLNNTTFQVKKSTCIINNGTAINVNLPTVPSSSFTAVGQTVGDTAFTVDVSRCSSEDSNQTLLALLTDNNDASASNQSGLLKNIHSPNVSVQITDSVGSPLRIAPKNIDSSNSFFSFGTIGSSGTVSKAFKARYYSNVDTVPATLVQAQATITLIYN</sequence>
<dbReference type="PANTHER" id="PTHR33420:SF12">
    <property type="entry name" value="FIMBRIN-LIKE PROTEIN FIMI-RELATED"/>
    <property type="match status" value="1"/>
</dbReference>
<evidence type="ECO:0000256" key="3">
    <source>
        <dbReference type="ARBA" id="ARBA00022729"/>
    </source>
</evidence>
<dbReference type="InterPro" id="IPR008966">
    <property type="entry name" value="Adhesion_dom_sf"/>
</dbReference>
<feature type="domain" description="Fimbrial-type adhesion" evidence="6">
    <location>
        <begin position="208"/>
        <end position="356"/>
    </location>
</feature>
<dbReference type="Gene3D" id="2.60.40.1090">
    <property type="entry name" value="Fimbrial-type adhesion domain"/>
    <property type="match status" value="1"/>
</dbReference>
<organism evidence="7 8">
    <name type="scientific">Acinetobacter johnsonii</name>
    <dbReference type="NCBI Taxonomy" id="40214"/>
    <lineage>
        <taxon>Bacteria</taxon>
        <taxon>Pseudomonadati</taxon>
        <taxon>Pseudomonadota</taxon>
        <taxon>Gammaproteobacteria</taxon>
        <taxon>Moraxellales</taxon>
        <taxon>Moraxellaceae</taxon>
        <taxon>Acinetobacter</taxon>
    </lineage>
</organism>
<dbReference type="Pfam" id="PF00419">
    <property type="entry name" value="Fimbrial"/>
    <property type="match status" value="1"/>
</dbReference>
<dbReference type="SUPFAM" id="SSF49401">
    <property type="entry name" value="Bacterial adhesins"/>
    <property type="match status" value="1"/>
</dbReference>
<feature type="chain" id="PRO_5015984411" description="Fimbrial-type adhesion domain-containing protein" evidence="5">
    <location>
        <begin position="22"/>
        <end position="357"/>
    </location>
</feature>
<comment type="caution">
    <text evidence="7">The sequence shown here is derived from an EMBL/GenBank/DDBJ whole genome shotgun (WGS) entry which is preliminary data.</text>
</comment>
<keyword evidence="4" id="KW-0281">Fimbrium</keyword>
<dbReference type="InterPro" id="IPR050263">
    <property type="entry name" value="Bact_Fimbrial_Adh_Pro"/>
</dbReference>
<evidence type="ECO:0000259" key="6">
    <source>
        <dbReference type="Pfam" id="PF00419"/>
    </source>
</evidence>
<evidence type="ECO:0000256" key="5">
    <source>
        <dbReference type="SAM" id="SignalP"/>
    </source>
</evidence>
<dbReference type="EMBL" id="QFQJ01000099">
    <property type="protein sequence ID" value="PZQ86245.1"/>
    <property type="molecule type" value="Genomic_DNA"/>
</dbReference>